<proteinExistence type="predicted"/>
<evidence type="ECO:0000313" key="1">
    <source>
        <dbReference type="EMBL" id="RAJ27897.1"/>
    </source>
</evidence>
<dbReference type="AlphaFoldDB" id="A0A1A7R240"/>
<dbReference type="RefSeq" id="WP_066433378.1">
    <property type="nucleotide sequence ID" value="NZ_LZRN01000015.1"/>
</dbReference>
<comment type="caution">
    <text evidence="1">The sequence shown here is derived from an EMBL/GenBank/DDBJ whole genome shotgun (WGS) entry which is preliminary data.</text>
</comment>
<reference evidence="1 2" key="1">
    <citation type="submission" date="2018-06" db="EMBL/GenBank/DDBJ databases">
        <title>Genomic Encyclopedia of Archaeal and Bacterial Type Strains, Phase II (KMG-II): from individual species to whole genera.</title>
        <authorList>
            <person name="Goeker M."/>
        </authorList>
    </citation>
    <scope>NUCLEOTIDE SEQUENCE [LARGE SCALE GENOMIC DNA]</scope>
    <source>
        <strain evidence="1 2">DSM 12408</strain>
    </source>
</reference>
<dbReference type="Proteomes" id="UP000248987">
    <property type="component" value="Unassembled WGS sequence"/>
</dbReference>
<evidence type="ECO:0000313" key="2">
    <source>
        <dbReference type="Proteomes" id="UP000248987"/>
    </source>
</evidence>
<gene>
    <name evidence="1" type="ORF">LX77_00471</name>
</gene>
<name>A0A1A7R240_9FLAO</name>
<accession>A0A1A7R240</accession>
<organism evidence="1 2">
    <name type="scientific">Gelidibacter algens</name>
    <dbReference type="NCBI Taxonomy" id="49280"/>
    <lineage>
        <taxon>Bacteria</taxon>
        <taxon>Pseudomonadati</taxon>
        <taxon>Bacteroidota</taxon>
        <taxon>Flavobacteriia</taxon>
        <taxon>Flavobacteriales</taxon>
        <taxon>Flavobacteriaceae</taxon>
        <taxon>Gelidibacter</taxon>
    </lineage>
</organism>
<keyword evidence="2" id="KW-1185">Reference proteome</keyword>
<protein>
    <submittedName>
        <fullName evidence="1">Uncharacterized protein</fullName>
    </submittedName>
</protein>
<sequence length="191" mass="22218">MKKAKILVIVSLTICLFAMVLTAFFYVRQKQYATQLDILNKELEHSKLKLDDTNTKLFDALKEISSYVPDSIALKSETINRTKNLELEGLVQNIFSPIKSQRLSSTETLTTKWTEDETLIPYLLDYSKDRFGQESYNMSGIINAIVVLNRMKVELLEQNRDKVSEFINHVERLEDRNQTQGYLETLKNRMN</sequence>
<dbReference type="EMBL" id="QLLQ01000001">
    <property type="protein sequence ID" value="RAJ27897.1"/>
    <property type="molecule type" value="Genomic_DNA"/>
</dbReference>